<feature type="compositionally biased region" description="Polar residues" evidence="1">
    <location>
        <begin position="316"/>
        <end position="337"/>
    </location>
</feature>
<dbReference type="GO" id="GO:0000750">
    <property type="term" value="P:pheromone-dependent signal transduction involved in conjugation with cellular fusion"/>
    <property type="evidence" value="ECO:0007669"/>
    <property type="project" value="TreeGrafter"/>
</dbReference>
<evidence type="ECO:0000256" key="1">
    <source>
        <dbReference type="SAM" id="MobiDB-lite"/>
    </source>
</evidence>
<keyword evidence="2" id="KW-0472">Membrane</keyword>
<dbReference type="CDD" id="cd14939">
    <property type="entry name" value="7tmD_STE2"/>
    <property type="match status" value="1"/>
</dbReference>
<feature type="transmembrane region" description="Helical" evidence="2">
    <location>
        <begin position="198"/>
        <end position="222"/>
    </location>
</feature>
<dbReference type="Gene3D" id="1.10.287.920">
    <property type="entry name" value="Pheromone alpha factor receptor"/>
    <property type="match status" value="1"/>
</dbReference>
<feature type="transmembrane region" description="Helical" evidence="2">
    <location>
        <begin position="159"/>
        <end position="178"/>
    </location>
</feature>
<feature type="transmembrane region" description="Helical" evidence="2">
    <location>
        <begin position="52"/>
        <end position="70"/>
    </location>
</feature>
<feature type="region of interest" description="Disordered" evidence="1">
    <location>
        <begin position="316"/>
        <end position="379"/>
    </location>
</feature>
<dbReference type="GO" id="GO:0004932">
    <property type="term" value="F:mating-type factor pheromone receptor activity"/>
    <property type="evidence" value="ECO:0007669"/>
    <property type="project" value="InterPro"/>
</dbReference>
<evidence type="ECO:0000313" key="3">
    <source>
        <dbReference type="EMBL" id="TKA79947.1"/>
    </source>
</evidence>
<dbReference type="STRING" id="331657.A0A4U0XTF9"/>
<dbReference type="AlphaFoldDB" id="A0A4U0XTF9"/>
<keyword evidence="2" id="KW-0812">Transmembrane</keyword>
<dbReference type="Proteomes" id="UP000308768">
    <property type="component" value="Unassembled WGS sequence"/>
</dbReference>
<evidence type="ECO:0000313" key="4">
    <source>
        <dbReference type="Proteomes" id="UP000308768"/>
    </source>
</evidence>
<name>A0A4U0XTF9_9PEZI</name>
<accession>A0A4U0XTF9</accession>
<feature type="transmembrane region" description="Helical" evidence="2">
    <location>
        <begin position="91"/>
        <end position="112"/>
    </location>
</feature>
<dbReference type="GO" id="GO:0038038">
    <property type="term" value="C:G protein-coupled receptor homodimeric complex"/>
    <property type="evidence" value="ECO:0007669"/>
    <property type="project" value="TreeGrafter"/>
</dbReference>
<dbReference type="EMBL" id="NAJN01000077">
    <property type="protein sequence ID" value="TKA79947.1"/>
    <property type="molecule type" value="Genomic_DNA"/>
</dbReference>
<organism evidence="3 4">
    <name type="scientific">Cryomyces minteri</name>
    <dbReference type="NCBI Taxonomy" id="331657"/>
    <lineage>
        <taxon>Eukaryota</taxon>
        <taxon>Fungi</taxon>
        <taxon>Dikarya</taxon>
        <taxon>Ascomycota</taxon>
        <taxon>Pezizomycotina</taxon>
        <taxon>Dothideomycetes</taxon>
        <taxon>Dothideomycetes incertae sedis</taxon>
        <taxon>Cryomyces</taxon>
    </lineage>
</organism>
<comment type="caution">
    <text evidence="3">The sequence shown here is derived from an EMBL/GenBank/DDBJ whole genome shotgun (WGS) entry which is preliminary data.</text>
</comment>
<reference evidence="3 4" key="1">
    <citation type="submission" date="2017-03" db="EMBL/GenBank/DDBJ databases">
        <title>Genomes of endolithic fungi from Antarctica.</title>
        <authorList>
            <person name="Coleine C."/>
            <person name="Masonjones S."/>
            <person name="Stajich J.E."/>
        </authorList>
    </citation>
    <scope>NUCLEOTIDE SEQUENCE [LARGE SCALE GENOMIC DNA]</scope>
    <source>
        <strain evidence="3 4">CCFEE 5187</strain>
    </source>
</reference>
<dbReference type="InterPro" id="IPR000366">
    <property type="entry name" value="GPCR_STE2"/>
</dbReference>
<feature type="transmembrane region" description="Helical" evidence="2">
    <location>
        <begin position="243"/>
        <end position="266"/>
    </location>
</feature>
<keyword evidence="2" id="KW-1133">Transmembrane helix</keyword>
<dbReference type="InterPro" id="IPR027458">
    <property type="entry name" value="STE2_TM1-TM2_sf"/>
</dbReference>
<feature type="transmembrane region" description="Helical" evidence="2">
    <location>
        <begin position="272"/>
        <end position="295"/>
    </location>
</feature>
<keyword evidence="4" id="KW-1185">Reference proteome</keyword>
<dbReference type="PRINTS" id="PR00250">
    <property type="entry name" value="GPCRSTE2"/>
</dbReference>
<proteinExistence type="predicted"/>
<gene>
    <name evidence="3" type="ORF">B0A49_01277</name>
</gene>
<dbReference type="OrthoDB" id="5402633at2759"/>
<dbReference type="Pfam" id="PF02116">
    <property type="entry name" value="STE2"/>
    <property type="match status" value="1"/>
</dbReference>
<evidence type="ECO:0000256" key="2">
    <source>
        <dbReference type="SAM" id="Phobius"/>
    </source>
</evidence>
<protein>
    <recommendedName>
        <fullName evidence="5">Pheromone alpha factor receptor</fullName>
    </recommendedName>
</protein>
<evidence type="ECO:0008006" key="5">
    <source>
        <dbReference type="Google" id="ProtNLM"/>
    </source>
</evidence>
<feature type="transmembrane region" description="Helical" evidence="2">
    <location>
        <begin position="124"/>
        <end position="147"/>
    </location>
</feature>
<sequence length="398" mass="43770">MGSTTANTDTMQPFDPFSQSFTLLAADRTPFNVSMSDVNDYVSYGGRILVNYSSQIGASALLLVVLLLLTKHEKRSSPIFILNSISLTLNTMRSILQCLYFTGPFYSFYAYFASDYTRVPRAQYGVSIAGVVFTFLLLVCIEVSLILQMRVVCVTSPKLQRFWITMSSTVVALLALGFRLALLVENARSISSLDDFDAFQWLASASNITTTISICFFCIVFCTKLGLALRQRSKLGLSQFGPMQIIFIMGCQTLIIPAVFSLLQYAAVVPELSSQVLTLVALFLPLSSMWASVVIEPSNRAVKKAHDSHRVFFGSWTPSNKPGNNSGYSKESQGTTDSDAKSLPSPITGFYPRDQVAKTEVAHPASQSSNLGSQNEDLEMQKLDIRAGDSYIVSTNKH</sequence>
<dbReference type="PANTHER" id="PTHR28009:SF1">
    <property type="entry name" value="PHEROMONE ALPHA FACTOR RECEPTOR"/>
    <property type="match status" value="1"/>
</dbReference>
<feature type="compositionally biased region" description="Polar residues" evidence="1">
    <location>
        <begin position="365"/>
        <end position="375"/>
    </location>
</feature>
<dbReference type="PANTHER" id="PTHR28009">
    <property type="entry name" value="PHEROMONE ALPHA FACTOR RECEPTOR"/>
    <property type="match status" value="1"/>
</dbReference>